<keyword evidence="3" id="KW-1185">Reference proteome</keyword>
<dbReference type="AlphaFoldDB" id="A0A328BCQ2"/>
<protein>
    <submittedName>
        <fullName evidence="2">Uncharacterized protein</fullName>
    </submittedName>
</protein>
<organism evidence="2 3">
    <name type="scientific">Hymenobacter edaphi</name>
    <dbReference type="NCBI Taxonomy" id="2211146"/>
    <lineage>
        <taxon>Bacteria</taxon>
        <taxon>Pseudomonadati</taxon>
        <taxon>Bacteroidota</taxon>
        <taxon>Cytophagia</taxon>
        <taxon>Cytophagales</taxon>
        <taxon>Hymenobacteraceae</taxon>
        <taxon>Hymenobacter</taxon>
    </lineage>
</organism>
<dbReference type="Proteomes" id="UP000248553">
    <property type="component" value="Unassembled WGS sequence"/>
</dbReference>
<proteinExistence type="predicted"/>
<evidence type="ECO:0000313" key="3">
    <source>
        <dbReference type="Proteomes" id="UP000248553"/>
    </source>
</evidence>
<evidence type="ECO:0000256" key="1">
    <source>
        <dbReference type="SAM" id="Phobius"/>
    </source>
</evidence>
<feature type="transmembrane region" description="Helical" evidence="1">
    <location>
        <begin position="28"/>
        <end position="45"/>
    </location>
</feature>
<keyword evidence="1" id="KW-0472">Membrane</keyword>
<gene>
    <name evidence="2" type="ORF">DLM85_16350</name>
</gene>
<dbReference type="EMBL" id="QHKM01000005">
    <property type="protein sequence ID" value="RAK65112.1"/>
    <property type="molecule type" value="Genomic_DNA"/>
</dbReference>
<sequence>MQQLFDDIVRVFVATCRATGLSYPELNILVYCLLAPLSWLLVLALRRPRLGGPLVLGAALLIGALTVARHRFAPFSRWFYDYNIRVLERAGRYTGLGYVAVSLLVGVVVPAVAVLVLLVVPRRAVLPLAAAFAALLLLYFVVGWFAL</sequence>
<comment type="caution">
    <text evidence="2">The sequence shown here is derived from an EMBL/GenBank/DDBJ whole genome shotgun (WGS) entry which is preliminary data.</text>
</comment>
<reference evidence="3" key="1">
    <citation type="submission" date="2018-05" db="EMBL/GenBank/DDBJ databases">
        <authorList>
            <person name="Nie L."/>
        </authorList>
    </citation>
    <scope>NUCLEOTIDE SEQUENCE [LARGE SCALE GENOMIC DNA]</scope>
    <source>
        <strain evidence="3">NL</strain>
    </source>
</reference>
<accession>A0A328BCQ2</accession>
<name>A0A328BCQ2_9BACT</name>
<keyword evidence="1" id="KW-1133">Transmembrane helix</keyword>
<keyword evidence="1" id="KW-0812">Transmembrane</keyword>
<evidence type="ECO:0000313" key="2">
    <source>
        <dbReference type="EMBL" id="RAK65112.1"/>
    </source>
</evidence>
<dbReference type="RefSeq" id="WP_111479197.1">
    <property type="nucleotide sequence ID" value="NZ_QHKM01000005.1"/>
</dbReference>
<feature type="transmembrane region" description="Helical" evidence="1">
    <location>
        <begin position="125"/>
        <end position="146"/>
    </location>
</feature>
<feature type="transmembrane region" description="Helical" evidence="1">
    <location>
        <begin position="93"/>
        <end position="118"/>
    </location>
</feature>
<dbReference type="OrthoDB" id="887024at2"/>
<feature type="transmembrane region" description="Helical" evidence="1">
    <location>
        <begin position="52"/>
        <end position="73"/>
    </location>
</feature>